<dbReference type="RefSeq" id="YP_009194013.1">
    <property type="nucleotide sequence ID" value="NC_028748.2"/>
</dbReference>
<dbReference type="EMBL" id="KJ024807">
    <property type="protein sequence ID" value="AHJ86744.1"/>
    <property type="molecule type" value="Genomic_DNA"/>
</dbReference>
<protein>
    <submittedName>
        <fullName evidence="2">Uncharacterized protein</fullName>
    </submittedName>
</protein>
<evidence type="ECO:0000256" key="1">
    <source>
        <dbReference type="SAM" id="Phobius"/>
    </source>
</evidence>
<dbReference type="GeneID" id="26613705"/>
<keyword evidence="3" id="KW-1185">Reference proteome</keyword>
<feature type="transmembrane region" description="Helical" evidence="1">
    <location>
        <begin position="143"/>
        <end position="164"/>
    </location>
</feature>
<evidence type="ECO:0000313" key="2">
    <source>
        <dbReference type="EMBL" id="AHJ86744.1"/>
    </source>
</evidence>
<keyword evidence="1" id="KW-0812">Transmembrane</keyword>
<evidence type="ECO:0000313" key="3">
    <source>
        <dbReference type="Proteomes" id="UP000031093"/>
    </source>
</evidence>
<organism evidence="2 3">
    <name type="scientific">Bacillus phage vB_BtS_BMBtp3</name>
    <dbReference type="NCBI Taxonomy" id="1445809"/>
    <lineage>
        <taxon>Viruses</taxon>
        <taxon>Duplodnaviria</taxon>
        <taxon>Heunggongvirae</taxon>
        <taxon>Uroviricota</taxon>
        <taxon>Caudoviricetes</taxon>
        <taxon>Waukeshavirus</taxon>
        <taxon>Waukeshavirus BMBtp3</taxon>
    </lineage>
</organism>
<keyword evidence="1" id="KW-0472">Membrane</keyword>
<keyword evidence="1" id="KW-1133">Transmembrane helix</keyword>
<sequence>MSKKKEEKKPSEDKLAKQAIAKKYQKEFNTTPIIIRAGFKENKFGYAAITKDHVQLFEYDKNIDDVISLATHQISDYENVVIDHYAIKSILQFKGLSKNFELIVKEEGKKIESFIQNNIDIEIQKVHRKLRNKILGFRSNTKWKMIVTSSIYLFITVAVVSGIIDKKENKVASSTPKQEIKTEK</sequence>
<accession>A0A0A7AR49</accession>
<reference evidence="3" key="1">
    <citation type="submission" date="2014-01" db="EMBL/GenBank/DDBJ databases">
        <title>Complete genome sequence of novel bacteriophage BMBTP3 with a mosaic organization.</title>
        <authorList>
            <person name="Zhu L."/>
            <person name="Wang Y."/>
            <person name="Sun M."/>
        </authorList>
    </citation>
    <scope>NUCLEOTIDE SEQUENCE [LARGE SCALE GENOMIC DNA]</scope>
</reference>
<dbReference type="KEGG" id="vg:26613705"/>
<proteinExistence type="predicted"/>
<name>A0A0A7AR49_9CAUD</name>
<dbReference type="Proteomes" id="UP000031093">
    <property type="component" value="Segment"/>
</dbReference>
<gene>
    <name evidence="2" type="ORF">BMBtpLA_35</name>
</gene>